<accession>A0A7M3MBE7</accession>
<evidence type="ECO:0000256" key="2">
    <source>
        <dbReference type="ARBA" id="ARBA00004752"/>
    </source>
</evidence>
<dbReference type="GO" id="GO:0008658">
    <property type="term" value="F:penicillin binding"/>
    <property type="evidence" value="ECO:0007669"/>
    <property type="project" value="InterPro"/>
</dbReference>
<evidence type="ECO:0000256" key="12">
    <source>
        <dbReference type="ARBA" id="ARBA00022679"/>
    </source>
</evidence>
<evidence type="ECO:0000256" key="10">
    <source>
        <dbReference type="ARBA" id="ARBA00022670"/>
    </source>
</evidence>
<keyword evidence="27" id="KW-0732">Signal</keyword>
<dbReference type="Pfam" id="PF17092">
    <property type="entry name" value="PCB_OB"/>
    <property type="match status" value="1"/>
</dbReference>
<keyword evidence="13" id="KW-0812">Transmembrane</keyword>
<evidence type="ECO:0000256" key="14">
    <source>
        <dbReference type="ARBA" id="ARBA00022801"/>
    </source>
</evidence>
<dbReference type="UniPathway" id="UPA00219"/>
<evidence type="ECO:0000256" key="11">
    <source>
        <dbReference type="ARBA" id="ARBA00022676"/>
    </source>
</evidence>
<gene>
    <name evidence="31" type="ORF">DPQ33_14985</name>
</gene>
<evidence type="ECO:0000256" key="15">
    <source>
        <dbReference type="ARBA" id="ARBA00022960"/>
    </source>
</evidence>
<dbReference type="Proteomes" id="UP000448292">
    <property type="component" value="Unassembled WGS sequence"/>
</dbReference>
<evidence type="ECO:0000256" key="19">
    <source>
        <dbReference type="ARBA" id="ARBA00023136"/>
    </source>
</evidence>
<dbReference type="InterPro" id="IPR050396">
    <property type="entry name" value="Glycosyltr_51/Transpeptidase"/>
</dbReference>
<evidence type="ECO:0000256" key="18">
    <source>
        <dbReference type="ARBA" id="ARBA00022989"/>
    </source>
</evidence>
<evidence type="ECO:0000256" key="6">
    <source>
        <dbReference type="ARBA" id="ARBA00018638"/>
    </source>
</evidence>
<evidence type="ECO:0000256" key="24">
    <source>
        <dbReference type="ARBA" id="ARBA00044770"/>
    </source>
</evidence>
<feature type="domain" description="Glycosyl transferase family 51" evidence="29">
    <location>
        <begin position="64"/>
        <end position="238"/>
    </location>
</feature>
<comment type="similarity">
    <text evidence="3">In the C-terminal section; belongs to the transpeptidase family.</text>
</comment>
<keyword evidence="17" id="KW-0573">Peptidoglycan synthesis</keyword>
<evidence type="ECO:0000313" key="31">
    <source>
        <dbReference type="EMBL" id="TVM15507.1"/>
    </source>
</evidence>
<dbReference type="GO" id="GO:0009002">
    <property type="term" value="F:serine-type D-Ala-D-Ala carboxypeptidase activity"/>
    <property type="evidence" value="ECO:0007669"/>
    <property type="project" value="UniProtKB-EC"/>
</dbReference>
<evidence type="ECO:0000256" key="4">
    <source>
        <dbReference type="ARBA" id="ARBA00007739"/>
    </source>
</evidence>
<feature type="chain" id="PRO_5029527027" description="Penicillin-binding protein 1A" evidence="27">
    <location>
        <begin position="27"/>
        <end position="831"/>
    </location>
</feature>
<comment type="caution">
    <text evidence="31">The sequence shown here is derived from an EMBL/GenBank/DDBJ whole genome shotgun (WGS) entry which is preliminary data.</text>
</comment>
<keyword evidence="22" id="KW-0961">Cell wall biogenesis/degradation</keyword>
<comment type="subcellular location">
    <subcellularLocation>
        <location evidence="1">Cell inner membrane</location>
        <topology evidence="1">Single-pass type II membrane protein</topology>
    </subcellularLocation>
</comment>
<protein>
    <recommendedName>
        <fullName evidence="6">Penicillin-binding protein 1A</fullName>
        <ecNumber evidence="24">2.4.99.28</ecNumber>
        <ecNumber evidence="5">3.4.16.4</ecNumber>
    </recommendedName>
</protein>
<keyword evidence="21" id="KW-0511">Multifunctional enzyme</keyword>
<comment type="catalytic activity">
    <reaction evidence="25">
        <text>[GlcNAc-(1-&gt;4)-Mur2Ac(oyl-L-Ala-gamma-D-Glu-L-Lys-D-Ala-D-Ala)](n)-di-trans,octa-cis-undecaprenyl diphosphate + beta-D-GlcNAc-(1-&gt;4)-Mur2Ac(oyl-L-Ala-gamma-D-Glu-L-Lys-D-Ala-D-Ala)-di-trans,octa-cis-undecaprenyl diphosphate = [GlcNAc-(1-&gt;4)-Mur2Ac(oyl-L-Ala-gamma-D-Glu-L-Lys-D-Ala-D-Ala)](n+1)-di-trans,octa-cis-undecaprenyl diphosphate + di-trans,octa-cis-undecaprenyl diphosphate + H(+)</text>
        <dbReference type="Rhea" id="RHEA:23708"/>
        <dbReference type="Rhea" id="RHEA-COMP:9602"/>
        <dbReference type="Rhea" id="RHEA-COMP:9603"/>
        <dbReference type="ChEBI" id="CHEBI:15378"/>
        <dbReference type="ChEBI" id="CHEBI:58405"/>
        <dbReference type="ChEBI" id="CHEBI:60033"/>
        <dbReference type="ChEBI" id="CHEBI:78435"/>
        <dbReference type="EC" id="2.4.99.28"/>
    </reaction>
</comment>
<name>A0A7M3MBE7_9BACT</name>
<dbReference type="Gene3D" id="3.40.710.10">
    <property type="entry name" value="DD-peptidase/beta-lactamase superfamily"/>
    <property type="match status" value="2"/>
</dbReference>
<dbReference type="Gene3D" id="1.10.3810.10">
    <property type="entry name" value="Biosynthetic peptidoglycan transglycosylase-like"/>
    <property type="match status" value="1"/>
</dbReference>
<evidence type="ECO:0000256" key="25">
    <source>
        <dbReference type="ARBA" id="ARBA00049902"/>
    </source>
</evidence>
<keyword evidence="16" id="KW-0735">Signal-anchor</keyword>
<evidence type="ECO:0000256" key="5">
    <source>
        <dbReference type="ARBA" id="ARBA00012448"/>
    </source>
</evidence>
<dbReference type="PANTHER" id="PTHR32282:SF27">
    <property type="entry name" value="PENICILLIN-BINDING PROTEIN 1A"/>
    <property type="match status" value="1"/>
</dbReference>
<dbReference type="EC" id="2.4.99.28" evidence="24"/>
<dbReference type="Pfam" id="PF00905">
    <property type="entry name" value="Transpeptidase"/>
    <property type="match status" value="1"/>
</dbReference>
<reference evidence="31 32" key="1">
    <citation type="submission" date="2018-06" db="EMBL/GenBank/DDBJ databases">
        <title>Complete genome of Desulfovibrio indonesiensis P37SLT.</title>
        <authorList>
            <person name="Crispim J.S."/>
            <person name="Vidigal P.M.P."/>
            <person name="Silva L.C.F."/>
            <person name="Laguardia C.N."/>
            <person name="Araujo L.C."/>
            <person name="Dias R.S."/>
            <person name="Sousa M.P."/>
            <person name="Paula S.O."/>
            <person name="Silva C."/>
        </authorList>
    </citation>
    <scope>NUCLEOTIDE SEQUENCE [LARGE SCALE GENOMIC DNA]</scope>
    <source>
        <strain evidence="31 32">P37SLT</strain>
    </source>
</reference>
<dbReference type="InterPro" id="IPR012340">
    <property type="entry name" value="NA-bd_OB-fold"/>
</dbReference>
<evidence type="ECO:0000256" key="8">
    <source>
        <dbReference type="ARBA" id="ARBA00022519"/>
    </source>
</evidence>
<dbReference type="Gene3D" id="2.40.50.140">
    <property type="entry name" value="Nucleic acid-binding proteins"/>
    <property type="match status" value="1"/>
</dbReference>
<feature type="domain" description="Penicillin-binding protein OB-like" evidence="30">
    <location>
        <begin position="341"/>
        <end position="486"/>
    </location>
</feature>
<evidence type="ECO:0000259" key="29">
    <source>
        <dbReference type="Pfam" id="PF00912"/>
    </source>
</evidence>
<comment type="similarity">
    <text evidence="4">In the N-terminal section; belongs to the glycosyltransferase 51 family.</text>
</comment>
<dbReference type="InterPro" id="IPR001264">
    <property type="entry name" value="Glyco_trans_51"/>
</dbReference>
<keyword evidence="15" id="KW-0133">Cell shape</keyword>
<dbReference type="GO" id="GO:0009252">
    <property type="term" value="P:peptidoglycan biosynthetic process"/>
    <property type="evidence" value="ECO:0007669"/>
    <property type="project" value="UniProtKB-UniPathway"/>
</dbReference>
<keyword evidence="19" id="KW-0472">Membrane</keyword>
<sequence>MIMLTRTGILLLVLAVLVAASHPAFARPSFRIDSANASLEGVPDFKEIMNYKPALTTTVYTRDGRVLGYLYREKRFLVPLSEMPEHLVQAFLASEDASFYEHEGIDLAAIFRAFSRNVAAGGVVQGGSTITQQIVKRLLLSTEKTYVRKAKEAILSYRLERHLSKRDILAIYLNDIFLGAEAYGVEAGARTYFGKHVQDLNLAEAAILAGLPKAPTKYNPYRRPDEAKARQTYVLGRMLELEWITQEQHDEALAQPLVYKQMADPSWKLGAYYLEEVRRWLIEYFSPDNLNEEGVALDRTGEDAVYEGGLHVFTAIDLEHQAAAEKALREGLRASSKRRGWRGPIRTLEQDQIETYIAANNPGEEKLKSLLRGEWLKVVVTKVEQDKALVRAGEHEGVIPVETLHWCRTPNLDRPTEVVPAVKDARQVLKPGDVVWASYLPLNFDSRIHSLLMFSEWDKQLPSDPEYPVNLPEEGPIPLRLEQMPAVQGGLVSMEPPTGEVVALVGGYDFQWSHFNRATQAHRQPGSAFKPIVYSAAMDNGFSPASVVEDRAIEYWDPVTKKLWKPKNYKEEFFGSTLLRTALAKSRNIVTVQVAEHVGIDKIIARAKAMGLEPDFPPYLSIALGSQVVRPINLCKAYTAFARGGTTVEPRLVLSINSSRGREIYHSAPEVNEAISPQNAYVMTTLLKHVVQTGTGTKAKLLNRPVAGKTGTTNDQRDAWFMGFTPYLLTGVYVGFDDFSPMGDKETGSRAALPIWVKYRMKVEEGYPEEDFSTPGGIVFEEVADVGEMAGYSWSLPFIAGTQPSVSGTHWVMQNSPVEEQEDFLLKQMFY</sequence>
<dbReference type="InterPro" id="IPR012338">
    <property type="entry name" value="Beta-lactam/transpept-like"/>
</dbReference>
<evidence type="ECO:0000256" key="23">
    <source>
        <dbReference type="ARBA" id="ARBA00034000"/>
    </source>
</evidence>
<evidence type="ECO:0000259" key="30">
    <source>
        <dbReference type="Pfam" id="PF17092"/>
    </source>
</evidence>
<evidence type="ECO:0000256" key="7">
    <source>
        <dbReference type="ARBA" id="ARBA00022475"/>
    </source>
</evidence>
<keyword evidence="14" id="KW-0378">Hydrolase</keyword>
<keyword evidence="7" id="KW-1003">Cell membrane</keyword>
<keyword evidence="20" id="KW-0046">Antibiotic resistance</keyword>
<dbReference type="OrthoDB" id="9766909at2"/>
<evidence type="ECO:0000256" key="13">
    <source>
        <dbReference type="ARBA" id="ARBA00022692"/>
    </source>
</evidence>
<evidence type="ECO:0000256" key="1">
    <source>
        <dbReference type="ARBA" id="ARBA00004249"/>
    </source>
</evidence>
<dbReference type="InterPro" id="IPR023346">
    <property type="entry name" value="Lysozyme-like_dom_sf"/>
</dbReference>
<organism evidence="31 32">
    <name type="scientific">Oceanidesulfovibrio indonesiensis</name>
    <dbReference type="NCBI Taxonomy" id="54767"/>
    <lineage>
        <taxon>Bacteria</taxon>
        <taxon>Pseudomonadati</taxon>
        <taxon>Thermodesulfobacteriota</taxon>
        <taxon>Desulfovibrionia</taxon>
        <taxon>Desulfovibrionales</taxon>
        <taxon>Desulfovibrionaceae</taxon>
        <taxon>Oceanidesulfovibrio</taxon>
    </lineage>
</organism>
<evidence type="ECO:0000256" key="20">
    <source>
        <dbReference type="ARBA" id="ARBA00023251"/>
    </source>
</evidence>
<dbReference type="GO" id="GO:0030288">
    <property type="term" value="C:outer membrane-bounded periplasmic space"/>
    <property type="evidence" value="ECO:0007669"/>
    <property type="project" value="TreeGrafter"/>
</dbReference>
<keyword evidence="9" id="KW-0121">Carboxypeptidase</keyword>
<dbReference type="RefSeq" id="WP_144304024.1">
    <property type="nucleotide sequence ID" value="NZ_QMIE01000016.1"/>
</dbReference>
<dbReference type="Pfam" id="PF00912">
    <property type="entry name" value="Transgly"/>
    <property type="match status" value="1"/>
</dbReference>
<comment type="pathway">
    <text evidence="26">Glycan biosynthesis.</text>
</comment>
<dbReference type="AlphaFoldDB" id="A0A7M3MBE7"/>
<feature type="domain" description="Penicillin-binding protein transpeptidase" evidence="28">
    <location>
        <begin position="489"/>
        <end position="727"/>
    </location>
</feature>
<evidence type="ECO:0000256" key="26">
    <source>
        <dbReference type="ARBA" id="ARBA00060592"/>
    </source>
</evidence>
<evidence type="ECO:0000256" key="21">
    <source>
        <dbReference type="ARBA" id="ARBA00023268"/>
    </source>
</evidence>
<dbReference type="GO" id="GO:0005886">
    <property type="term" value="C:plasma membrane"/>
    <property type="evidence" value="ECO:0007669"/>
    <property type="project" value="UniProtKB-SubCell"/>
</dbReference>
<comment type="catalytic activity">
    <reaction evidence="23">
        <text>Preferential cleavage: (Ac)2-L-Lys-D-Ala-|-D-Ala. Also transpeptidation of peptidyl-alanyl moieties that are N-acyl substituents of D-alanine.</text>
        <dbReference type="EC" id="3.4.16.4"/>
    </reaction>
</comment>
<evidence type="ECO:0000259" key="28">
    <source>
        <dbReference type="Pfam" id="PF00905"/>
    </source>
</evidence>
<dbReference type="GO" id="GO:0008955">
    <property type="term" value="F:peptidoglycan glycosyltransferase activity"/>
    <property type="evidence" value="ECO:0007669"/>
    <property type="project" value="UniProtKB-EC"/>
</dbReference>
<dbReference type="InterPro" id="IPR001460">
    <property type="entry name" value="PCN-bd_Tpept"/>
</dbReference>
<keyword evidence="11" id="KW-0328">Glycosyltransferase</keyword>
<dbReference type="SUPFAM" id="SSF56601">
    <property type="entry name" value="beta-lactamase/transpeptidase-like"/>
    <property type="match status" value="1"/>
</dbReference>
<dbReference type="FunFam" id="1.10.3810.10:FF:000003">
    <property type="entry name" value="Penicillin-binding protein 1a"/>
    <property type="match status" value="1"/>
</dbReference>
<feature type="signal peptide" evidence="27">
    <location>
        <begin position="1"/>
        <end position="26"/>
    </location>
</feature>
<keyword evidence="8" id="KW-0997">Cell inner membrane</keyword>
<dbReference type="GO" id="GO:0071555">
    <property type="term" value="P:cell wall organization"/>
    <property type="evidence" value="ECO:0007669"/>
    <property type="project" value="UniProtKB-KW"/>
</dbReference>
<keyword evidence="10" id="KW-0645">Protease</keyword>
<dbReference type="PANTHER" id="PTHR32282">
    <property type="entry name" value="BINDING PROTEIN TRANSPEPTIDASE, PUTATIVE-RELATED"/>
    <property type="match status" value="1"/>
</dbReference>
<comment type="pathway">
    <text evidence="2">Cell wall biogenesis; peptidoglycan biosynthesis.</text>
</comment>
<dbReference type="GO" id="GO:0008360">
    <property type="term" value="P:regulation of cell shape"/>
    <property type="evidence" value="ECO:0007669"/>
    <property type="project" value="UniProtKB-KW"/>
</dbReference>
<keyword evidence="32" id="KW-1185">Reference proteome</keyword>
<dbReference type="GO" id="GO:0006508">
    <property type="term" value="P:proteolysis"/>
    <property type="evidence" value="ECO:0007669"/>
    <property type="project" value="UniProtKB-KW"/>
</dbReference>
<dbReference type="EMBL" id="QMIE01000016">
    <property type="protein sequence ID" value="TVM15507.1"/>
    <property type="molecule type" value="Genomic_DNA"/>
</dbReference>
<evidence type="ECO:0000256" key="9">
    <source>
        <dbReference type="ARBA" id="ARBA00022645"/>
    </source>
</evidence>
<evidence type="ECO:0000256" key="17">
    <source>
        <dbReference type="ARBA" id="ARBA00022984"/>
    </source>
</evidence>
<evidence type="ECO:0000256" key="16">
    <source>
        <dbReference type="ARBA" id="ARBA00022968"/>
    </source>
</evidence>
<evidence type="ECO:0000313" key="32">
    <source>
        <dbReference type="Proteomes" id="UP000448292"/>
    </source>
</evidence>
<dbReference type="NCBIfam" id="TIGR02074">
    <property type="entry name" value="PBP_1a_fam"/>
    <property type="match status" value="1"/>
</dbReference>
<evidence type="ECO:0000256" key="22">
    <source>
        <dbReference type="ARBA" id="ARBA00023316"/>
    </source>
</evidence>
<dbReference type="InterPro" id="IPR036950">
    <property type="entry name" value="PBP_transglycosylase"/>
</dbReference>
<dbReference type="SUPFAM" id="SSF53955">
    <property type="entry name" value="Lysozyme-like"/>
    <property type="match status" value="1"/>
</dbReference>
<dbReference type="InterPro" id="IPR031376">
    <property type="entry name" value="PCB_OB"/>
</dbReference>
<proteinExistence type="inferred from homology"/>
<keyword evidence="18" id="KW-1133">Transmembrane helix</keyword>
<dbReference type="EC" id="3.4.16.4" evidence="5"/>
<evidence type="ECO:0000256" key="27">
    <source>
        <dbReference type="SAM" id="SignalP"/>
    </source>
</evidence>
<dbReference type="GO" id="GO:0046677">
    <property type="term" value="P:response to antibiotic"/>
    <property type="evidence" value="ECO:0007669"/>
    <property type="project" value="UniProtKB-KW"/>
</dbReference>
<keyword evidence="12" id="KW-0808">Transferase</keyword>
<evidence type="ECO:0000256" key="3">
    <source>
        <dbReference type="ARBA" id="ARBA00007090"/>
    </source>
</evidence>